<reference evidence="1" key="1">
    <citation type="submission" date="2014-09" db="EMBL/GenBank/DDBJ databases">
        <authorList>
            <person name="Magalhaes I.L.F."/>
            <person name="Oliveira U."/>
            <person name="Santos F.R."/>
            <person name="Vidigal T.H.D.A."/>
            <person name="Brescovit A.D."/>
            <person name="Santos A.J."/>
        </authorList>
    </citation>
    <scope>NUCLEOTIDE SEQUENCE</scope>
    <source>
        <tissue evidence="1">Shoot tissue taken approximately 20 cm above the soil surface</tissue>
    </source>
</reference>
<organism evidence="1">
    <name type="scientific">Arundo donax</name>
    <name type="common">Giant reed</name>
    <name type="synonym">Donax arundinaceus</name>
    <dbReference type="NCBI Taxonomy" id="35708"/>
    <lineage>
        <taxon>Eukaryota</taxon>
        <taxon>Viridiplantae</taxon>
        <taxon>Streptophyta</taxon>
        <taxon>Embryophyta</taxon>
        <taxon>Tracheophyta</taxon>
        <taxon>Spermatophyta</taxon>
        <taxon>Magnoliopsida</taxon>
        <taxon>Liliopsida</taxon>
        <taxon>Poales</taxon>
        <taxon>Poaceae</taxon>
        <taxon>PACMAD clade</taxon>
        <taxon>Arundinoideae</taxon>
        <taxon>Arundineae</taxon>
        <taxon>Arundo</taxon>
    </lineage>
</organism>
<evidence type="ECO:0000313" key="1">
    <source>
        <dbReference type="EMBL" id="JAE00390.1"/>
    </source>
</evidence>
<reference evidence="1" key="2">
    <citation type="journal article" date="2015" name="Data Brief">
        <title>Shoot transcriptome of the giant reed, Arundo donax.</title>
        <authorList>
            <person name="Barrero R.A."/>
            <person name="Guerrero F.D."/>
            <person name="Moolhuijzen P."/>
            <person name="Goolsby J.A."/>
            <person name="Tidwell J."/>
            <person name="Bellgard S.E."/>
            <person name="Bellgard M.I."/>
        </authorList>
    </citation>
    <scope>NUCLEOTIDE SEQUENCE</scope>
    <source>
        <tissue evidence="1">Shoot tissue taken approximately 20 cm above the soil surface</tissue>
    </source>
</reference>
<dbReference type="EMBL" id="GBRH01197506">
    <property type="protein sequence ID" value="JAE00390.1"/>
    <property type="molecule type" value="Transcribed_RNA"/>
</dbReference>
<accession>A0A0A9EI04</accession>
<sequence>MALLVKFYLGLHCISHPCTRFASNGAVDMDTLILAYSCTILLILYL</sequence>
<name>A0A0A9EI04_ARUDO</name>
<proteinExistence type="predicted"/>
<protein>
    <submittedName>
        <fullName evidence="1">Uncharacterized protein</fullName>
    </submittedName>
</protein>
<dbReference type="AlphaFoldDB" id="A0A0A9EI04"/>